<organism evidence="3 4">
    <name type="scientific">Parascedosporium putredinis</name>
    <dbReference type="NCBI Taxonomy" id="1442378"/>
    <lineage>
        <taxon>Eukaryota</taxon>
        <taxon>Fungi</taxon>
        <taxon>Dikarya</taxon>
        <taxon>Ascomycota</taxon>
        <taxon>Pezizomycotina</taxon>
        <taxon>Sordariomycetes</taxon>
        <taxon>Hypocreomycetidae</taxon>
        <taxon>Microascales</taxon>
        <taxon>Microascaceae</taxon>
        <taxon>Parascedosporium</taxon>
    </lineage>
</organism>
<feature type="transmembrane region" description="Helical" evidence="2">
    <location>
        <begin position="34"/>
        <end position="59"/>
    </location>
</feature>
<evidence type="ECO:0000313" key="4">
    <source>
        <dbReference type="Proteomes" id="UP000838763"/>
    </source>
</evidence>
<sequence length="180" mass="20344">MLLPRISSPLLPRQEASPPTNQQPTLIRTGTLSLPVIIVIAVLAVAAFFIAVLTTYCVLTKRWATKRHDLEPPLPPANSDAVAAAKEPSLRLKSKARRARKLRTLVFQQHEPGEHGYFAPLYLPDEHPARESRRRMDADRLADVKRYVLEVYDPAVLDREEIKPPAGAKLRSFREKETRP</sequence>
<dbReference type="EMBL" id="CALLCH030000004">
    <property type="protein sequence ID" value="CAI4212264.1"/>
    <property type="molecule type" value="Genomic_DNA"/>
</dbReference>
<keyword evidence="2" id="KW-0472">Membrane</keyword>
<keyword evidence="2" id="KW-1133">Transmembrane helix</keyword>
<keyword evidence="2" id="KW-0812">Transmembrane</keyword>
<evidence type="ECO:0000256" key="2">
    <source>
        <dbReference type="SAM" id="Phobius"/>
    </source>
</evidence>
<gene>
    <name evidence="3" type="ORF">PPNO1_LOCUS2030</name>
</gene>
<dbReference type="Proteomes" id="UP000838763">
    <property type="component" value="Unassembled WGS sequence"/>
</dbReference>
<feature type="region of interest" description="Disordered" evidence="1">
    <location>
        <begin position="1"/>
        <end position="25"/>
    </location>
</feature>
<protein>
    <submittedName>
        <fullName evidence="3">Uncharacterized protein</fullName>
    </submittedName>
</protein>
<dbReference type="AlphaFoldDB" id="A0A9P1M8F8"/>
<evidence type="ECO:0000313" key="3">
    <source>
        <dbReference type="EMBL" id="CAI4212264.1"/>
    </source>
</evidence>
<proteinExistence type="predicted"/>
<keyword evidence="4" id="KW-1185">Reference proteome</keyword>
<name>A0A9P1M8F8_9PEZI</name>
<comment type="caution">
    <text evidence="3">The sequence shown here is derived from an EMBL/GenBank/DDBJ whole genome shotgun (WGS) entry which is preliminary data.</text>
</comment>
<accession>A0A9P1M8F8</accession>
<feature type="compositionally biased region" description="Low complexity" evidence="1">
    <location>
        <begin position="1"/>
        <end position="13"/>
    </location>
</feature>
<evidence type="ECO:0000256" key="1">
    <source>
        <dbReference type="SAM" id="MobiDB-lite"/>
    </source>
</evidence>
<reference evidence="3" key="1">
    <citation type="submission" date="2022-11" db="EMBL/GenBank/DDBJ databases">
        <authorList>
            <person name="Scott C."/>
            <person name="Bruce N."/>
        </authorList>
    </citation>
    <scope>NUCLEOTIDE SEQUENCE</scope>
</reference>